<reference evidence="2" key="1">
    <citation type="submission" date="2016-09" db="EMBL/GenBank/DDBJ databases">
        <authorList>
            <person name="Varghese N."/>
            <person name="Submissions S."/>
        </authorList>
    </citation>
    <scope>NUCLEOTIDE SEQUENCE [LARGE SCALE GENOMIC DNA]</scope>
    <source>
        <strain evidence="2">ANC 4466</strain>
    </source>
</reference>
<name>A0A240E4Q4_9GAMM</name>
<dbReference type="Proteomes" id="UP000219042">
    <property type="component" value="Unassembled WGS sequence"/>
</dbReference>
<dbReference type="EMBL" id="OANT01000001">
    <property type="protein sequence ID" value="SNX43501.1"/>
    <property type="molecule type" value="Genomic_DNA"/>
</dbReference>
<sequence>MAVKLHRTVLIMSLLSFTAISYAGLDRFWKASKEDDIEQQFNECDHLTKEQQQQLISTYQSIREEEQQLNLKQRMDWFCQLSNDEQQRMRIAWQNMSTQERNALKKKLQTTTDLEKRAQIRRDILSKYTIN</sequence>
<dbReference type="AlphaFoldDB" id="A0A240E4Q4"/>
<evidence type="ECO:0008006" key="3">
    <source>
        <dbReference type="Google" id="ProtNLM"/>
    </source>
</evidence>
<keyword evidence="2" id="KW-1185">Reference proteome</keyword>
<gene>
    <name evidence="1" type="ORF">SAMN05421731_101543</name>
</gene>
<organism evidence="1 2">
    <name type="scientific">Acinetobacter puyangensis</name>
    <dbReference type="NCBI Taxonomy" id="1096779"/>
    <lineage>
        <taxon>Bacteria</taxon>
        <taxon>Pseudomonadati</taxon>
        <taxon>Pseudomonadota</taxon>
        <taxon>Gammaproteobacteria</taxon>
        <taxon>Moraxellales</taxon>
        <taxon>Moraxellaceae</taxon>
        <taxon>Acinetobacter</taxon>
    </lineage>
</organism>
<dbReference type="OrthoDB" id="6707216at2"/>
<evidence type="ECO:0000313" key="1">
    <source>
        <dbReference type="EMBL" id="SNX43501.1"/>
    </source>
</evidence>
<accession>A0A240E4Q4</accession>
<evidence type="ECO:0000313" key="2">
    <source>
        <dbReference type="Proteomes" id="UP000219042"/>
    </source>
</evidence>
<dbReference type="RefSeq" id="WP_097077788.1">
    <property type="nucleotide sequence ID" value="NZ_BAABHT010000020.1"/>
</dbReference>
<proteinExistence type="predicted"/>
<protein>
    <recommendedName>
        <fullName evidence="3">Restriction endonuclease</fullName>
    </recommendedName>
</protein>